<proteinExistence type="predicted"/>
<gene>
    <name evidence="1" type="ORF">NITHO_5340002</name>
</gene>
<evidence type="ECO:0000313" key="1">
    <source>
        <dbReference type="EMBL" id="CCF85669.1"/>
    </source>
</evidence>
<reference evidence="1 2" key="1">
    <citation type="journal article" date="2012" name="ISME J.">
        <title>Nitrification expanded: discovery, physiology and genomics of a nitrite-oxidizing bacterium from the phylum Chloroflexi.</title>
        <authorList>
            <person name="Sorokin D.Y."/>
            <person name="Lucker S."/>
            <person name="Vejmelkova D."/>
            <person name="Kostrikina N.A."/>
            <person name="Kleerebezem R."/>
            <person name="Rijpstra W.I."/>
            <person name="Damste J.S."/>
            <person name="Le Paslier D."/>
            <person name="Muyzer G."/>
            <person name="Wagner M."/>
            <person name="van Loosdrecht M.C."/>
            <person name="Daims H."/>
        </authorList>
    </citation>
    <scope>NUCLEOTIDE SEQUENCE [LARGE SCALE GENOMIC DNA]</scope>
    <source>
        <strain evidence="2">none</strain>
    </source>
</reference>
<dbReference type="EMBL" id="CAGS01000484">
    <property type="protein sequence ID" value="CCF85669.1"/>
    <property type="molecule type" value="Genomic_DNA"/>
</dbReference>
<sequence>MALEKALAIPSFSVDWFDRAAMVQMLREQAGDARRFWLVQSPDRLGGEDPDAILEGWLAENGTKLDELRVNGVRVTPYELSTPISR</sequence>
<dbReference type="Proteomes" id="UP000004221">
    <property type="component" value="Unassembled WGS sequence"/>
</dbReference>
<name>I4ELV6_9BACT</name>
<dbReference type="AlphaFoldDB" id="I4ELV6"/>
<keyword evidence="2" id="KW-1185">Reference proteome</keyword>
<evidence type="ECO:0000313" key="2">
    <source>
        <dbReference type="Proteomes" id="UP000004221"/>
    </source>
</evidence>
<organism evidence="1 2">
    <name type="scientific">Nitrolancea hollandica Lb</name>
    <dbReference type="NCBI Taxonomy" id="1129897"/>
    <lineage>
        <taxon>Bacteria</taxon>
        <taxon>Pseudomonadati</taxon>
        <taxon>Thermomicrobiota</taxon>
        <taxon>Thermomicrobia</taxon>
        <taxon>Sphaerobacterales</taxon>
        <taxon>Sphaerobacterineae</taxon>
        <taxon>Sphaerobacteraceae</taxon>
        <taxon>Nitrolancea</taxon>
    </lineage>
</organism>
<protein>
    <submittedName>
        <fullName evidence="1">Uncharacterized protein</fullName>
    </submittedName>
</protein>
<comment type="caution">
    <text evidence="1">The sequence shown here is derived from an EMBL/GenBank/DDBJ whole genome shotgun (WGS) entry which is preliminary data.</text>
</comment>
<accession>I4ELV6</accession>